<dbReference type="RefSeq" id="XP_074233740.1">
    <property type="nucleotide sequence ID" value="XM_074377639.1"/>
</dbReference>
<reference evidence="2" key="1">
    <citation type="submission" date="2025-08" db="UniProtKB">
        <authorList>
            <consortium name="RefSeq"/>
        </authorList>
    </citation>
    <scope>IDENTIFICATION</scope>
    <source>
        <tissue evidence="2">Blood</tissue>
    </source>
</reference>
<sequence>MCPLGPPGTGLCPPQDALQVFGHGPLSSRPALDRGQHLQASQARVNVDTAGCSSTWDTELGLPDCPHPSWGAGPGAQRKQVLQDPLPSSRCAPSPGECPSSSTQRTRPPGPWPFGPSQGTKTLPLRGIKRTSSLQGRPKGPRPWGPGPVKKGQGSCVCIVGDKDQGPSVSETQEHGPGWGFCKGSGCLTVETDGIPARGRAWGIVSCERRVEPLGLEPDPETTLCRGCIRGNSPSSVRAENQRARRWPSRGDVSVYTARCPGLEWGWLARSRQRRTGDKNRSCGSTATRAALRVTGPWRGLRTARLQTGGRCWGSAFSRVSPITASVQVVSLVVGGSPGPPGVNGQLYPRNGHIVTDGTSVKKKKGKKESGKLVTETSALRPAGK</sequence>
<evidence type="ECO:0000313" key="1">
    <source>
        <dbReference type="Proteomes" id="UP001732780"/>
    </source>
</evidence>
<accession>A0AC58RGS7</accession>
<name>A0AC58RGS7_CAMBA</name>
<proteinExistence type="predicted"/>
<dbReference type="Proteomes" id="UP001732780">
    <property type="component" value="Chromosome 13"/>
</dbReference>
<organism evidence="1 2">
    <name type="scientific">Camelus bactrianus</name>
    <name type="common">Bactrian camel</name>
    <dbReference type="NCBI Taxonomy" id="9837"/>
    <lineage>
        <taxon>Eukaryota</taxon>
        <taxon>Metazoa</taxon>
        <taxon>Chordata</taxon>
        <taxon>Craniata</taxon>
        <taxon>Vertebrata</taxon>
        <taxon>Euteleostomi</taxon>
        <taxon>Mammalia</taxon>
        <taxon>Eutheria</taxon>
        <taxon>Laurasiatheria</taxon>
        <taxon>Artiodactyla</taxon>
        <taxon>Tylopoda</taxon>
        <taxon>Camelidae</taxon>
        <taxon>Camelus</taxon>
    </lineage>
</organism>
<protein>
    <submittedName>
        <fullName evidence="2">Uncharacterized protein LOC141579657</fullName>
    </submittedName>
</protein>
<gene>
    <name evidence="2" type="primary">LOC141579657</name>
</gene>
<evidence type="ECO:0000313" key="2">
    <source>
        <dbReference type="RefSeq" id="XP_074233740.1"/>
    </source>
</evidence>
<keyword evidence="1" id="KW-1185">Reference proteome</keyword>